<organismHost>
    <name type="scientific">Lepidoptera</name>
    <name type="common">moths &amp; butterflies</name>
    <dbReference type="NCBI Taxonomy" id="7088"/>
</organismHost>
<dbReference type="Pfam" id="PF06088">
    <property type="entry name" value="TLP-20"/>
    <property type="match status" value="1"/>
</dbReference>
<evidence type="ECO:0000313" key="2">
    <source>
        <dbReference type="EMBL" id="ANS70976.1"/>
    </source>
</evidence>
<name>A0A1B1MQW7_NPVLD</name>
<feature type="region of interest" description="Disordered" evidence="1">
    <location>
        <begin position="139"/>
        <end position="177"/>
    </location>
</feature>
<feature type="region of interest" description="Disordered" evidence="1">
    <location>
        <begin position="202"/>
        <end position="235"/>
    </location>
</feature>
<dbReference type="SUPFAM" id="SSF51289">
    <property type="entry name" value="Tlp20, baculovirus telokin-like protein"/>
    <property type="match status" value="1"/>
</dbReference>
<sequence length="235" mass="25463">MAANNSDTVNIAAYVTLDKEEFKHTLSFIVQDEYHLKKLTVGAYNINVLDTRLLDGLAEKICFAIVCGNYNVIYNFTQEKSLRVILFNASPVVLKKHSCIFKIVVPLLPSTANNKTPSLQPNTAASAILVNECVDKDHSEHRSSVSTEKSLDSLAQPPSAATNEDEDCSSDEDEESELAVLADAAAASRHHLPSSYVSTAISAASAADAAATDDNDDDDDDDLPTPNKKQRIDHV</sequence>
<dbReference type="CDD" id="cd00235">
    <property type="entry name" value="TLP-20"/>
    <property type="match status" value="1"/>
</dbReference>
<protein>
    <submittedName>
        <fullName evidence="2">Telokin-like protein</fullName>
    </submittedName>
</protein>
<dbReference type="Gene3D" id="2.70.40.20">
    <property type="entry name" value="Baculovirus telokin-like protein 20"/>
    <property type="match status" value="1"/>
</dbReference>
<accession>A0A1B1MQW7</accession>
<dbReference type="EMBL" id="KU377538">
    <property type="protein sequence ID" value="ANS70976.1"/>
    <property type="molecule type" value="Genomic_DNA"/>
</dbReference>
<reference evidence="2" key="1">
    <citation type="journal article" date="2016" name="J. Invertebr. Pathol.">
        <title>An alphabaculovirus isolated from dead Lymantria dispar larvae shows high genetic similarity to baculovirus previously isolated from Lymantria monacha - An example of adaptation to a new host.</title>
        <authorList>
            <person name="Rabalski L."/>
            <person name="Krejmer-Rabalska M."/>
            <person name="Skrzecz I."/>
            <person name="Wasag B."/>
            <person name="Szewczyk B."/>
        </authorList>
    </citation>
    <scope>NUCLEOTIDE SEQUENCE</scope>
    <source>
        <strain evidence="2">BNP</strain>
    </source>
</reference>
<organism evidence="2">
    <name type="scientific">Lymantria dispar multicapsid nuclear polyhedrosis virus</name>
    <name type="common">LdMNPV</name>
    <dbReference type="NCBI Taxonomy" id="10449"/>
    <lineage>
        <taxon>Viruses</taxon>
        <taxon>Viruses incertae sedis</taxon>
        <taxon>Naldaviricetes</taxon>
        <taxon>Lefavirales</taxon>
        <taxon>Baculoviridae</taxon>
        <taxon>Alphabaculovirus</taxon>
        <taxon>Alphabaculovirus lydisparis</taxon>
    </lineage>
</organism>
<feature type="compositionally biased region" description="Acidic residues" evidence="1">
    <location>
        <begin position="211"/>
        <end position="223"/>
    </location>
</feature>
<dbReference type="InterPro" id="IPR009092">
    <property type="entry name" value="Telokin-like_Tlp20_baculovir"/>
</dbReference>
<dbReference type="InterPro" id="IPR036731">
    <property type="entry name" value="Tlp20_sf"/>
</dbReference>
<evidence type="ECO:0000256" key="1">
    <source>
        <dbReference type="SAM" id="MobiDB-lite"/>
    </source>
</evidence>
<proteinExistence type="predicted"/>
<feature type="compositionally biased region" description="Acidic residues" evidence="1">
    <location>
        <begin position="163"/>
        <end position="177"/>
    </location>
</feature>